<organism evidence="2 3">
    <name type="scientific">Candidatus Woesebacteria bacterium GW2011_GWA1_39_8</name>
    <dbReference type="NCBI Taxonomy" id="1618552"/>
    <lineage>
        <taxon>Bacteria</taxon>
        <taxon>Candidatus Woeseibacteriota</taxon>
    </lineage>
</organism>
<evidence type="ECO:0000256" key="1">
    <source>
        <dbReference type="SAM" id="Phobius"/>
    </source>
</evidence>
<proteinExistence type="predicted"/>
<feature type="transmembrane region" description="Helical" evidence="1">
    <location>
        <begin position="42"/>
        <end position="60"/>
    </location>
</feature>
<dbReference type="AlphaFoldDB" id="A0A0G0PN94"/>
<sequence length="70" mass="8178">MNDYDAKYTEILQRIRLFDVFVIAPSMIYAGTFAVLPMFLRFLLWIFGVATALFNGYNFIKVSKRKSTNE</sequence>
<keyword evidence="1" id="KW-0812">Transmembrane</keyword>
<dbReference type="Proteomes" id="UP000034793">
    <property type="component" value="Unassembled WGS sequence"/>
</dbReference>
<feature type="transmembrane region" description="Helical" evidence="1">
    <location>
        <begin position="17"/>
        <end position="36"/>
    </location>
</feature>
<reference evidence="2 3" key="1">
    <citation type="journal article" date="2015" name="Nature">
        <title>rRNA introns, odd ribosomes, and small enigmatic genomes across a large radiation of phyla.</title>
        <authorList>
            <person name="Brown C.T."/>
            <person name="Hug L.A."/>
            <person name="Thomas B.C."/>
            <person name="Sharon I."/>
            <person name="Castelle C.J."/>
            <person name="Singh A."/>
            <person name="Wilkins M.J."/>
            <person name="Williams K.H."/>
            <person name="Banfield J.F."/>
        </authorList>
    </citation>
    <scope>NUCLEOTIDE SEQUENCE [LARGE SCALE GENOMIC DNA]</scope>
</reference>
<keyword evidence="1" id="KW-0472">Membrane</keyword>
<gene>
    <name evidence="2" type="ORF">UT61_C0025G0011</name>
</gene>
<evidence type="ECO:0000313" key="3">
    <source>
        <dbReference type="Proteomes" id="UP000034793"/>
    </source>
</evidence>
<dbReference type="EMBL" id="LBXL01000025">
    <property type="protein sequence ID" value="KKR29679.1"/>
    <property type="molecule type" value="Genomic_DNA"/>
</dbReference>
<comment type="caution">
    <text evidence="2">The sequence shown here is derived from an EMBL/GenBank/DDBJ whole genome shotgun (WGS) entry which is preliminary data.</text>
</comment>
<keyword evidence="1" id="KW-1133">Transmembrane helix</keyword>
<name>A0A0G0PN94_9BACT</name>
<evidence type="ECO:0000313" key="2">
    <source>
        <dbReference type="EMBL" id="KKR29679.1"/>
    </source>
</evidence>
<accession>A0A0G0PN94</accession>
<protein>
    <submittedName>
        <fullName evidence="2">Uncharacterized protein</fullName>
    </submittedName>
</protein>